<dbReference type="Proteomes" id="UP000025227">
    <property type="component" value="Unplaced"/>
</dbReference>
<name>A0A7I4XR97_HAECO</name>
<protein>
    <submittedName>
        <fullName evidence="3">Integrase_H2C2 domain-containing protein</fullName>
    </submittedName>
</protein>
<dbReference type="InterPro" id="IPR041588">
    <property type="entry name" value="Integrase_H2C2"/>
</dbReference>
<organism evidence="2 3">
    <name type="scientific">Haemonchus contortus</name>
    <name type="common">Barber pole worm</name>
    <dbReference type="NCBI Taxonomy" id="6289"/>
    <lineage>
        <taxon>Eukaryota</taxon>
        <taxon>Metazoa</taxon>
        <taxon>Ecdysozoa</taxon>
        <taxon>Nematoda</taxon>
        <taxon>Chromadorea</taxon>
        <taxon>Rhabditida</taxon>
        <taxon>Rhabditina</taxon>
        <taxon>Rhabditomorpha</taxon>
        <taxon>Strongyloidea</taxon>
        <taxon>Trichostrongylidae</taxon>
        <taxon>Haemonchus</taxon>
    </lineage>
</organism>
<proteinExistence type="predicted"/>
<dbReference type="PANTHER" id="PTHR47331">
    <property type="entry name" value="PHD-TYPE DOMAIN-CONTAINING PROTEIN"/>
    <property type="match status" value="1"/>
</dbReference>
<dbReference type="WBParaSite" id="HCON_00000360-00001">
    <property type="protein sequence ID" value="HCON_00000360-00001"/>
    <property type="gene ID" value="HCON_00000360"/>
</dbReference>
<feature type="domain" description="Integrase zinc-binding" evidence="1">
    <location>
        <begin position="68"/>
        <end position="119"/>
    </location>
</feature>
<evidence type="ECO:0000313" key="2">
    <source>
        <dbReference type="Proteomes" id="UP000025227"/>
    </source>
</evidence>
<dbReference type="Pfam" id="PF17921">
    <property type="entry name" value="Integrase_H2C2"/>
    <property type="match status" value="1"/>
</dbReference>
<evidence type="ECO:0000313" key="3">
    <source>
        <dbReference type="WBParaSite" id="HCON_00000360-00001"/>
    </source>
</evidence>
<dbReference type="OrthoDB" id="5859521at2759"/>
<keyword evidence="2" id="KW-1185">Reference proteome</keyword>
<accession>A0A7I4XR97</accession>
<evidence type="ECO:0000259" key="1">
    <source>
        <dbReference type="Pfam" id="PF17921"/>
    </source>
</evidence>
<dbReference type="AlphaFoldDB" id="A0A7I4XR97"/>
<reference evidence="3" key="1">
    <citation type="submission" date="2020-12" db="UniProtKB">
        <authorList>
            <consortium name="WormBaseParasite"/>
        </authorList>
    </citation>
    <scope>IDENTIFICATION</scope>
    <source>
        <strain evidence="3">MHco3</strain>
    </source>
</reference>
<sequence>MSASEFAVAEALLIKEHHRECETILSRMPLSRFNAHRSADGLIRCPHRVEHAYNSASSAILLVPCHPLTTLIIQYTHLSQFHSGTHATIATLRYSYLTPAIRSTASKVLRLCVICKKINGLPYRYPDMPSLPPERVRRSRPFQNIGLDYLGPLRYKDTTTTSSKKWISLNDGHS</sequence>